<name>J9DAI6_9ZZZZ</name>
<comment type="caution">
    <text evidence="1">The sequence shown here is derived from an EMBL/GenBank/DDBJ whole genome shotgun (WGS) entry which is preliminary data.</text>
</comment>
<gene>
    <name evidence="1" type="ORF">EVA_02008</name>
</gene>
<protein>
    <submittedName>
        <fullName evidence="1">Uncharacterized protein</fullName>
    </submittedName>
</protein>
<accession>J9DAI6</accession>
<proteinExistence type="predicted"/>
<dbReference type="AlphaFoldDB" id="J9DAI6"/>
<sequence>MAAAFPRRQFVFSEEPRLREQEWGYLRTYAELVRLKEERRAYGTFYSLVVRLFIMRQLHLMVETFGQMQSP</sequence>
<evidence type="ECO:0000313" key="1">
    <source>
        <dbReference type="EMBL" id="EJX09901.1"/>
    </source>
</evidence>
<reference evidence="1" key="1">
    <citation type="journal article" date="2012" name="PLoS ONE">
        <title>Gene sets for utilization of primary and secondary nutrition supplies in the distal gut of endangered iberian lynx.</title>
        <authorList>
            <person name="Alcaide M."/>
            <person name="Messina E."/>
            <person name="Richter M."/>
            <person name="Bargiela R."/>
            <person name="Peplies J."/>
            <person name="Huws S.A."/>
            <person name="Newbold C.J."/>
            <person name="Golyshin P.N."/>
            <person name="Simon M.A."/>
            <person name="Lopez G."/>
            <person name="Yakimov M.M."/>
            <person name="Ferrer M."/>
        </authorList>
    </citation>
    <scope>NUCLEOTIDE SEQUENCE</scope>
</reference>
<dbReference type="EMBL" id="AMCI01000296">
    <property type="protein sequence ID" value="EJX09901.1"/>
    <property type="molecule type" value="Genomic_DNA"/>
</dbReference>
<organism evidence="1">
    <name type="scientific">gut metagenome</name>
    <dbReference type="NCBI Taxonomy" id="749906"/>
    <lineage>
        <taxon>unclassified sequences</taxon>
        <taxon>metagenomes</taxon>
        <taxon>organismal metagenomes</taxon>
    </lineage>
</organism>